<dbReference type="PROSITE" id="PS51169">
    <property type="entry name" value="CHORISMATE_MUT_3"/>
    <property type="match status" value="1"/>
</dbReference>
<accession>A0A0C3JZQ2</accession>
<dbReference type="EMBL" id="KN831980">
    <property type="protein sequence ID" value="KIO02827.1"/>
    <property type="molecule type" value="Genomic_DNA"/>
</dbReference>
<evidence type="ECO:0000256" key="3">
    <source>
        <dbReference type="ARBA" id="ARBA00012404"/>
    </source>
</evidence>
<dbReference type="InParanoid" id="A0A0C3JZQ2"/>
<dbReference type="Proteomes" id="UP000054217">
    <property type="component" value="Unassembled WGS sequence"/>
</dbReference>
<evidence type="ECO:0000259" key="12">
    <source>
        <dbReference type="Pfam" id="PF01817"/>
    </source>
</evidence>
<dbReference type="STRING" id="870435.A0A0C3JZQ2"/>
<dbReference type="UniPathway" id="UPA00120">
    <property type="reaction ID" value="UER00203"/>
</dbReference>
<name>A0A0C3JZQ2_PISTI</name>
<dbReference type="OrthoDB" id="191918at2759"/>
<dbReference type="GO" id="GO:0046417">
    <property type="term" value="P:chorismate metabolic process"/>
    <property type="evidence" value="ECO:0007669"/>
    <property type="project" value="InterPro"/>
</dbReference>
<dbReference type="EC" id="5.4.99.5" evidence="3"/>
<evidence type="ECO:0000313" key="14">
    <source>
        <dbReference type="Proteomes" id="UP000054217"/>
    </source>
</evidence>
<feature type="domain" description="Chorismate mutase" evidence="12">
    <location>
        <begin position="160"/>
        <end position="274"/>
    </location>
</feature>
<organism evidence="13 14">
    <name type="scientific">Pisolithus tinctorius Marx 270</name>
    <dbReference type="NCBI Taxonomy" id="870435"/>
    <lineage>
        <taxon>Eukaryota</taxon>
        <taxon>Fungi</taxon>
        <taxon>Dikarya</taxon>
        <taxon>Basidiomycota</taxon>
        <taxon>Agaricomycotina</taxon>
        <taxon>Agaricomycetes</taxon>
        <taxon>Agaricomycetidae</taxon>
        <taxon>Boletales</taxon>
        <taxon>Sclerodermatineae</taxon>
        <taxon>Pisolithaceae</taxon>
        <taxon>Pisolithus</taxon>
    </lineage>
</organism>
<protein>
    <recommendedName>
        <fullName evidence="4">Chorismate mutase</fullName>
        <ecNumber evidence="3">5.4.99.5</ecNumber>
    </recommendedName>
</protein>
<dbReference type="FunCoup" id="A0A0C3JZQ2">
    <property type="interactions" value="301"/>
</dbReference>
<comment type="pathway">
    <text evidence="2">Metabolic intermediate biosynthesis; prephenate biosynthesis; prephenate from chorismate: step 1/1.</text>
</comment>
<reference evidence="14" key="2">
    <citation type="submission" date="2015-01" db="EMBL/GenBank/DDBJ databases">
        <title>Evolutionary Origins and Diversification of the Mycorrhizal Mutualists.</title>
        <authorList>
            <consortium name="DOE Joint Genome Institute"/>
            <consortium name="Mycorrhizal Genomics Consortium"/>
            <person name="Kohler A."/>
            <person name="Kuo A."/>
            <person name="Nagy L.G."/>
            <person name="Floudas D."/>
            <person name="Copeland A."/>
            <person name="Barry K.W."/>
            <person name="Cichocki N."/>
            <person name="Veneault-Fourrey C."/>
            <person name="LaButti K."/>
            <person name="Lindquist E.A."/>
            <person name="Lipzen A."/>
            <person name="Lundell T."/>
            <person name="Morin E."/>
            <person name="Murat C."/>
            <person name="Riley R."/>
            <person name="Ohm R."/>
            <person name="Sun H."/>
            <person name="Tunlid A."/>
            <person name="Henrissat B."/>
            <person name="Grigoriev I.V."/>
            <person name="Hibbett D.S."/>
            <person name="Martin F."/>
        </authorList>
    </citation>
    <scope>NUCLEOTIDE SEQUENCE [LARGE SCALE GENOMIC DNA]</scope>
    <source>
        <strain evidence="14">Marx 270</strain>
    </source>
</reference>
<dbReference type="GO" id="GO:0004106">
    <property type="term" value="F:chorismate mutase activity"/>
    <property type="evidence" value="ECO:0007669"/>
    <property type="project" value="UniProtKB-EC"/>
</dbReference>
<evidence type="ECO:0000256" key="4">
    <source>
        <dbReference type="ARBA" id="ARBA00020296"/>
    </source>
</evidence>
<keyword evidence="10" id="KW-0413">Isomerase</keyword>
<evidence type="ECO:0000256" key="10">
    <source>
        <dbReference type="ARBA" id="ARBA00023235"/>
    </source>
</evidence>
<dbReference type="GO" id="GO:0009094">
    <property type="term" value="P:L-phenylalanine biosynthetic process"/>
    <property type="evidence" value="ECO:0007669"/>
    <property type="project" value="UniProtKB-KW"/>
</dbReference>
<evidence type="ECO:0000256" key="6">
    <source>
        <dbReference type="ARBA" id="ARBA00022498"/>
    </source>
</evidence>
<comment type="subcellular location">
    <subcellularLocation>
        <location evidence="1">Cytoplasm</location>
    </subcellularLocation>
</comment>
<keyword evidence="9" id="KW-0584">Phenylalanine biosynthesis</keyword>
<dbReference type="HOGENOM" id="CLU_057757_0_1_1"/>
<dbReference type="InterPro" id="IPR037039">
    <property type="entry name" value="CM_AroQ_sf_eucaryotic"/>
</dbReference>
<keyword evidence="5" id="KW-0963">Cytoplasm</keyword>
<evidence type="ECO:0000256" key="5">
    <source>
        <dbReference type="ARBA" id="ARBA00022490"/>
    </source>
</evidence>
<keyword evidence="7" id="KW-0028">Amino-acid biosynthesis</keyword>
<keyword evidence="14" id="KW-1185">Reference proteome</keyword>
<evidence type="ECO:0000256" key="8">
    <source>
        <dbReference type="ARBA" id="ARBA00023141"/>
    </source>
</evidence>
<keyword evidence="8" id="KW-0057">Aromatic amino acid biosynthesis</keyword>
<reference evidence="13 14" key="1">
    <citation type="submission" date="2014-04" db="EMBL/GenBank/DDBJ databases">
        <authorList>
            <consortium name="DOE Joint Genome Institute"/>
            <person name="Kuo A."/>
            <person name="Kohler A."/>
            <person name="Costa M.D."/>
            <person name="Nagy L.G."/>
            <person name="Floudas D."/>
            <person name="Copeland A."/>
            <person name="Barry K.W."/>
            <person name="Cichocki N."/>
            <person name="Veneault-Fourrey C."/>
            <person name="LaButti K."/>
            <person name="Lindquist E.A."/>
            <person name="Lipzen A."/>
            <person name="Lundell T."/>
            <person name="Morin E."/>
            <person name="Murat C."/>
            <person name="Sun H."/>
            <person name="Tunlid A."/>
            <person name="Henrissat B."/>
            <person name="Grigoriev I.V."/>
            <person name="Hibbett D.S."/>
            <person name="Martin F."/>
            <person name="Nordberg H.P."/>
            <person name="Cantor M.N."/>
            <person name="Hua S.X."/>
        </authorList>
    </citation>
    <scope>NUCLEOTIDE SEQUENCE [LARGE SCALE GENOMIC DNA]</scope>
    <source>
        <strain evidence="13 14">Marx 270</strain>
    </source>
</reference>
<dbReference type="NCBIfam" id="TIGR01802">
    <property type="entry name" value="CM_pl-yst"/>
    <property type="match status" value="1"/>
</dbReference>
<dbReference type="GO" id="GO:0005737">
    <property type="term" value="C:cytoplasm"/>
    <property type="evidence" value="ECO:0007669"/>
    <property type="project" value="UniProtKB-SubCell"/>
</dbReference>
<evidence type="ECO:0000256" key="9">
    <source>
        <dbReference type="ARBA" id="ARBA00023222"/>
    </source>
</evidence>
<dbReference type="InterPro" id="IPR036263">
    <property type="entry name" value="Chorismate_II_sf"/>
</dbReference>
<dbReference type="SUPFAM" id="SSF48600">
    <property type="entry name" value="Chorismate mutase II"/>
    <property type="match status" value="1"/>
</dbReference>
<dbReference type="GO" id="GO:0006571">
    <property type="term" value="P:tyrosine biosynthetic process"/>
    <property type="evidence" value="ECO:0007669"/>
    <property type="project" value="UniProtKB-KW"/>
</dbReference>
<dbReference type="Pfam" id="PF01817">
    <property type="entry name" value="CM_2"/>
    <property type="match status" value="1"/>
</dbReference>
<comment type="catalytic activity">
    <reaction evidence="11">
        <text>chorismate = prephenate</text>
        <dbReference type="Rhea" id="RHEA:13897"/>
        <dbReference type="ChEBI" id="CHEBI:29748"/>
        <dbReference type="ChEBI" id="CHEBI:29934"/>
        <dbReference type="EC" id="5.4.99.5"/>
    </reaction>
    <physiologicalReaction direction="left-to-right" evidence="11">
        <dbReference type="Rhea" id="RHEA:13898"/>
    </physiologicalReaction>
</comment>
<dbReference type="PANTHER" id="PTHR21145:SF12">
    <property type="entry name" value="CHORISMATE MUTASE"/>
    <property type="match status" value="1"/>
</dbReference>
<evidence type="ECO:0000256" key="2">
    <source>
        <dbReference type="ARBA" id="ARBA00004817"/>
    </source>
</evidence>
<evidence type="ECO:0000256" key="11">
    <source>
        <dbReference type="ARBA" id="ARBA00023979"/>
    </source>
</evidence>
<dbReference type="InterPro" id="IPR002701">
    <property type="entry name" value="CM_II_prokaryot"/>
</dbReference>
<keyword evidence="6" id="KW-0827">Tyrosine biosynthesis</keyword>
<dbReference type="Gene3D" id="1.10.590.10">
    <property type="entry name" value="Chorismate mutase, AroQ class superfamily, eukaryotic"/>
    <property type="match status" value="1"/>
</dbReference>
<sequence length="299" mass="33736">MLSQNCVHVGDPLSLERIRSILIRLEDTIIFGLIERAQFAHNAKMYVNGGIPELKEKGIEGSWLGWFLREIETFHAKARRYTSLDEYPFTSNLPEPVLPPLAFPKILYKNNVNVNPSILSFYTRFIVPRITQRATIALSALKRSNGIVGGDECEDDANYGSAATIDVEILQAISKRVHYGKFVAESKFRDHPAAFVPHIRSRNAAELEELIMRRDVVQKLLTRLRRKAATYAQEFGPDGEPIANSHLNGNAKVDVDGVVELYENYIIPLTIEVEVDYLLQRLDGLSEAEVEELMGTKPN</sequence>
<dbReference type="InterPro" id="IPR008238">
    <property type="entry name" value="Chorismate_mutase_AroQ_euk"/>
</dbReference>
<dbReference type="PANTHER" id="PTHR21145">
    <property type="entry name" value="CHORISMATE MUTASE"/>
    <property type="match status" value="1"/>
</dbReference>
<dbReference type="AlphaFoldDB" id="A0A0C3JZQ2"/>
<evidence type="ECO:0000256" key="1">
    <source>
        <dbReference type="ARBA" id="ARBA00004496"/>
    </source>
</evidence>
<evidence type="ECO:0000256" key="7">
    <source>
        <dbReference type="ARBA" id="ARBA00022605"/>
    </source>
</evidence>
<evidence type="ECO:0000313" key="13">
    <source>
        <dbReference type="EMBL" id="KIO02827.1"/>
    </source>
</evidence>
<proteinExistence type="predicted"/>
<gene>
    <name evidence="13" type="ORF">M404DRAFT_27717</name>
</gene>